<dbReference type="Gene3D" id="3.90.1150.30">
    <property type="match status" value="1"/>
</dbReference>
<dbReference type="InterPro" id="IPR058532">
    <property type="entry name" value="YjbR/MT2646/Rv2570-like"/>
</dbReference>
<gene>
    <name evidence="1" type="ORF">ACFQ2I_03075</name>
</gene>
<dbReference type="Proteomes" id="UP001596989">
    <property type="component" value="Unassembled WGS sequence"/>
</dbReference>
<dbReference type="RefSeq" id="WP_377562117.1">
    <property type="nucleotide sequence ID" value="NZ_JBHTJZ010000005.1"/>
</dbReference>
<name>A0ABW3HLF6_9BACL</name>
<organism evidence="1 2">
    <name type="scientific">Paenibacillus chungangensis</name>
    <dbReference type="NCBI Taxonomy" id="696535"/>
    <lineage>
        <taxon>Bacteria</taxon>
        <taxon>Bacillati</taxon>
        <taxon>Bacillota</taxon>
        <taxon>Bacilli</taxon>
        <taxon>Bacillales</taxon>
        <taxon>Paenibacillaceae</taxon>
        <taxon>Paenibacillus</taxon>
    </lineage>
</organism>
<reference evidence="2" key="1">
    <citation type="journal article" date="2019" name="Int. J. Syst. Evol. Microbiol.">
        <title>The Global Catalogue of Microorganisms (GCM) 10K type strain sequencing project: providing services to taxonomists for standard genome sequencing and annotation.</title>
        <authorList>
            <consortium name="The Broad Institute Genomics Platform"/>
            <consortium name="The Broad Institute Genome Sequencing Center for Infectious Disease"/>
            <person name="Wu L."/>
            <person name="Ma J."/>
        </authorList>
    </citation>
    <scope>NUCLEOTIDE SEQUENCE [LARGE SCALE GENOMIC DNA]</scope>
    <source>
        <strain evidence="2">CCUG 59129</strain>
    </source>
</reference>
<keyword evidence="2" id="KW-1185">Reference proteome</keyword>
<dbReference type="GO" id="GO:0003677">
    <property type="term" value="F:DNA binding"/>
    <property type="evidence" value="ECO:0007669"/>
    <property type="project" value="UniProtKB-KW"/>
</dbReference>
<dbReference type="Pfam" id="PF04237">
    <property type="entry name" value="YjbR"/>
    <property type="match status" value="1"/>
</dbReference>
<evidence type="ECO:0000313" key="1">
    <source>
        <dbReference type="EMBL" id="MFD0958359.1"/>
    </source>
</evidence>
<comment type="caution">
    <text evidence="1">The sequence shown here is derived from an EMBL/GenBank/DDBJ whole genome shotgun (WGS) entry which is preliminary data.</text>
</comment>
<protein>
    <submittedName>
        <fullName evidence="1">MmcQ/YjbR family DNA-binding protein</fullName>
    </submittedName>
</protein>
<keyword evidence="1" id="KW-0238">DNA-binding</keyword>
<dbReference type="InterPro" id="IPR038056">
    <property type="entry name" value="YjbR-like_sf"/>
</dbReference>
<dbReference type="SUPFAM" id="SSF142906">
    <property type="entry name" value="YjbR-like"/>
    <property type="match status" value="1"/>
</dbReference>
<dbReference type="EMBL" id="JBHTJZ010000005">
    <property type="protein sequence ID" value="MFD0958359.1"/>
    <property type="molecule type" value="Genomic_DNA"/>
</dbReference>
<proteinExistence type="predicted"/>
<accession>A0ABW3HLF6</accession>
<evidence type="ECO:0000313" key="2">
    <source>
        <dbReference type="Proteomes" id="UP001596989"/>
    </source>
</evidence>
<sequence length="120" mass="13938">MVTIDEVRSLALSFPETEEFEHWGKPSFRVRNKIFAVIQPDEVSLVIKTTIDDRLAYTAMAPEVFRMPDSFNNLTFMIVRIDRVKPDEFRDLLMLAWRLVSPKKVVKAYAESEKTGDNDI</sequence>